<sequence length="287" mass="33057">MTEDVSEMADYNWYQVVLSFLVKAIQETKEKIPMKKNLQMHGFTMILQVWFYEHTNLYAHADEKCVSRTASRVNLYIGCKYDAAQIISSIKDNQIVPVLKVRELERRETIVKAFSETDDFNTYVKDALDIISIEERLRRMKEALQTEKEALRLEKEAHDATKKELKHMRALLIGRGWGDSVPQGTQIEGVKLTHGVEGSADTTDARIITSEGDDSHMLCTKLHAAEVVRAEDVRDREPLGDGMSHEGEMKWMTLLMPQGKMWYLGWSATYNQQMTLVKRGRRTTLVR</sequence>
<dbReference type="Proteomes" id="UP001153076">
    <property type="component" value="Unassembled WGS sequence"/>
</dbReference>
<protein>
    <submittedName>
        <fullName evidence="2">Uncharacterized protein</fullName>
    </submittedName>
</protein>
<organism evidence="2 3">
    <name type="scientific">Carnegiea gigantea</name>
    <dbReference type="NCBI Taxonomy" id="171969"/>
    <lineage>
        <taxon>Eukaryota</taxon>
        <taxon>Viridiplantae</taxon>
        <taxon>Streptophyta</taxon>
        <taxon>Embryophyta</taxon>
        <taxon>Tracheophyta</taxon>
        <taxon>Spermatophyta</taxon>
        <taxon>Magnoliopsida</taxon>
        <taxon>eudicotyledons</taxon>
        <taxon>Gunneridae</taxon>
        <taxon>Pentapetalae</taxon>
        <taxon>Caryophyllales</taxon>
        <taxon>Cactineae</taxon>
        <taxon>Cactaceae</taxon>
        <taxon>Cactoideae</taxon>
        <taxon>Echinocereeae</taxon>
        <taxon>Carnegiea</taxon>
    </lineage>
</organism>
<name>A0A9Q1GUY4_9CARY</name>
<accession>A0A9Q1GUY4</accession>
<gene>
    <name evidence="2" type="ORF">Cgig2_015725</name>
</gene>
<comment type="caution">
    <text evidence="2">The sequence shown here is derived from an EMBL/GenBank/DDBJ whole genome shotgun (WGS) entry which is preliminary data.</text>
</comment>
<dbReference type="OrthoDB" id="723791at2759"/>
<evidence type="ECO:0000313" key="3">
    <source>
        <dbReference type="Proteomes" id="UP001153076"/>
    </source>
</evidence>
<dbReference type="EMBL" id="JAKOGI010001383">
    <property type="protein sequence ID" value="KAJ8425907.1"/>
    <property type="molecule type" value="Genomic_DNA"/>
</dbReference>
<evidence type="ECO:0000313" key="2">
    <source>
        <dbReference type="EMBL" id="KAJ8425907.1"/>
    </source>
</evidence>
<keyword evidence="3" id="KW-1185">Reference proteome</keyword>
<reference evidence="2" key="1">
    <citation type="submission" date="2022-04" db="EMBL/GenBank/DDBJ databases">
        <title>Carnegiea gigantea Genome sequencing and assembly v2.</title>
        <authorList>
            <person name="Copetti D."/>
            <person name="Sanderson M.J."/>
            <person name="Burquez A."/>
            <person name="Wojciechowski M.F."/>
        </authorList>
    </citation>
    <scope>NUCLEOTIDE SEQUENCE</scope>
    <source>
        <strain evidence="2">SGP5-SGP5p</strain>
        <tissue evidence="2">Aerial part</tissue>
    </source>
</reference>
<dbReference type="AlphaFoldDB" id="A0A9Q1GUY4"/>
<evidence type="ECO:0000256" key="1">
    <source>
        <dbReference type="SAM" id="Coils"/>
    </source>
</evidence>
<proteinExistence type="predicted"/>
<keyword evidence="1" id="KW-0175">Coiled coil</keyword>
<feature type="coiled-coil region" evidence="1">
    <location>
        <begin position="130"/>
        <end position="168"/>
    </location>
</feature>